<dbReference type="Proteomes" id="UP000745859">
    <property type="component" value="Unassembled WGS sequence"/>
</dbReference>
<gene>
    <name evidence="1" type="ORF">FHR24_003148</name>
</gene>
<evidence type="ECO:0008006" key="3">
    <source>
        <dbReference type="Google" id="ProtNLM"/>
    </source>
</evidence>
<name>A0ABX0UDZ6_9FLAO</name>
<evidence type="ECO:0000313" key="2">
    <source>
        <dbReference type="Proteomes" id="UP000745859"/>
    </source>
</evidence>
<comment type="caution">
    <text evidence="1">The sequence shown here is derived from an EMBL/GenBank/DDBJ whole genome shotgun (WGS) entry which is preliminary data.</text>
</comment>
<protein>
    <recommendedName>
        <fullName evidence="3">DUF2971 domain-containing protein</fullName>
    </recommendedName>
</protein>
<dbReference type="RefSeq" id="WP_167191139.1">
    <property type="nucleotide sequence ID" value="NZ_JAASQL010000025.1"/>
</dbReference>
<sequence length="328" mass="38597">MKKKLTDSIWAELKYNLGTYIMQNVYSYENLSRKLNTSEIIYHYTDLNGLVSILENQQLYCTNIKFLNDKKEYNHGIELLLKIIESIEIKKENKEIFDFIKTNINRIYENDKYVTCFSKNGDLLSQWRAYANQGKGVALGFKSINIDESIAQYVSPLNITYNEEYQTGIISEFITLIISYFNEVKNSIDFHQHNYNHLVGHTIIEILEGTLLSFKHSTFSEEKEFRLEYRMDETMNLKSENEIFFKTSNSLITPFIKLKSKYLENSELIKTNPNYEKHSELDEKFPLKEIIIGPSLDFETNKIGIEILLKKIGYENIKIIKSKIPYRV</sequence>
<reference evidence="1 2" key="1">
    <citation type="submission" date="2020-03" db="EMBL/GenBank/DDBJ databases">
        <title>Genomic Encyclopedia of Type Strains, Phase IV (KMG-IV): sequencing the most valuable type-strain genomes for metagenomic binning, comparative biology and taxonomic classification.</title>
        <authorList>
            <person name="Goeker M."/>
        </authorList>
    </citation>
    <scope>NUCLEOTIDE SEQUENCE [LARGE SCALE GENOMIC DNA]</scope>
    <source>
        <strain evidence="1 2">DSM 101599</strain>
    </source>
</reference>
<proteinExistence type="predicted"/>
<dbReference type="Pfam" id="PF11185">
    <property type="entry name" value="DUF2971"/>
    <property type="match status" value="1"/>
</dbReference>
<keyword evidence="2" id="KW-1185">Reference proteome</keyword>
<evidence type="ECO:0000313" key="1">
    <source>
        <dbReference type="EMBL" id="NIJ46653.1"/>
    </source>
</evidence>
<dbReference type="InterPro" id="IPR021352">
    <property type="entry name" value="DUF2971"/>
</dbReference>
<accession>A0ABX0UDZ6</accession>
<dbReference type="EMBL" id="JAASQL010000025">
    <property type="protein sequence ID" value="NIJ46653.1"/>
    <property type="molecule type" value="Genomic_DNA"/>
</dbReference>
<organism evidence="1 2">
    <name type="scientific">Wenyingzhuangia heitensis</name>
    <dbReference type="NCBI Taxonomy" id="1487859"/>
    <lineage>
        <taxon>Bacteria</taxon>
        <taxon>Pseudomonadati</taxon>
        <taxon>Bacteroidota</taxon>
        <taxon>Flavobacteriia</taxon>
        <taxon>Flavobacteriales</taxon>
        <taxon>Flavobacteriaceae</taxon>
        <taxon>Wenyingzhuangia</taxon>
    </lineage>
</organism>